<evidence type="ECO:0000256" key="1">
    <source>
        <dbReference type="ARBA" id="ARBA00004434"/>
    </source>
</evidence>
<dbReference type="GO" id="GO:0008168">
    <property type="term" value="F:methyltransferase activity"/>
    <property type="evidence" value="ECO:0007669"/>
    <property type="project" value="UniProtKB-KW"/>
</dbReference>
<keyword evidence="4" id="KW-0808">Transferase</keyword>
<keyword evidence="3" id="KW-0489">Methyltransferase</keyword>
<dbReference type="PANTHER" id="PTHR42912">
    <property type="entry name" value="METHYLTRANSFERASE"/>
    <property type="match status" value="1"/>
</dbReference>
<keyword evidence="13" id="KW-1185">Reference proteome</keyword>
<gene>
    <name evidence="12" type="ORF">CANARDRAFT_199814</name>
</gene>
<dbReference type="Proteomes" id="UP000094801">
    <property type="component" value="Unassembled WGS sequence"/>
</dbReference>
<comment type="subcellular location">
    <subcellularLocation>
        <location evidence="1">Mitochondrion inner membrane</location>
        <topology evidence="1">Single-pass membrane protein</topology>
    </subcellularLocation>
</comment>
<evidence type="ECO:0000256" key="8">
    <source>
        <dbReference type="ARBA" id="ARBA00023128"/>
    </source>
</evidence>
<keyword evidence="7 10" id="KW-1133">Transmembrane helix</keyword>
<dbReference type="CDD" id="cd02440">
    <property type="entry name" value="AdoMet_MTases"/>
    <property type="match status" value="1"/>
</dbReference>
<dbReference type="SUPFAM" id="SSF53335">
    <property type="entry name" value="S-adenosyl-L-methionine-dependent methyltransferases"/>
    <property type="match status" value="1"/>
</dbReference>
<dbReference type="FunFam" id="3.40.50.150:FF:000371">
    <property type="entry name" value="Methyltransferase OMS1, mitochondrial"/>
    <property type="match status" value="1"/>
</dbReference>
<reference evidence="13" key="1">
    <citation type="submission" date="2016-04" db="EMBL/GenBank/DDBJ databases">
        <title>Comparative genomics of biotechnologically important yeasts.</title>
        <authorList>
            <consortium name="DOE Joint Genome Institute"/>
            <person name="Riley R."/>
            <person name="Haridas S."/>
            <person name="Wolfe K.H."/>
            <person name="Lopes M.R."/>
            <person name="Hittinger C.T."/>
            <person name="Goker M."/>
            <person name="Salamov A."/>
            <person name="Wisecaver J."/>
            <person name="Long T.M."/>
            <person name="Aerts A.L."/>
            <person name="Barry K."/>
            <person name="Choi C."/>
            <person name="Clum A."/>
            <person name="Coughlan A.Y."/>
            <person name="Deshpande S."/>
            <person name="Douglass A.P."/>
            <person name="Hanson S.J."/>
            <person name="Klenk H.-P."/>
            <person name="Labutti K."/>
            <person name="Lapidus A."/>
            <person name="Lindquist E."/>
            <person name="Lipzen A."/>
            <person name="Meier-Kolthoff J.P."/>
            <person name="Ohm R.A."/>
            <person name="Otillar R.P."/>
            <person name="Pangilinan J."/>
            <person name="Peng Y."/>
            <person name="Rokas A."/>
            <person name="Rosa C.A."/>
            <person name="Scheuner C."/>
            <person name="Sibirny A.A."/>
            <person name="Slot J.C."/>
            <person name="Stielow J.B."/>
            <person name="Sun H."/>
            <person name="Kurtzman C.P."/>
            <person name="Blackwell M."/>
            <person name="Grigoriev I.V."/>
            <person name="Jeffries T.W."/>
        </authorList>
    </citation>
    <scope>NUCLEOTIDE SEQUENCE [LARGE SCALE GENOMIC DNA]</scope>
    <source>
        <strain evidence="13">NRRL YB-2248</strain>
    </source>
</reference>
<dbReference type="OrthoDB" id="416496at2759"/>
<dbReference type="Pfam" id="PF13649">
    <property type="entry name" value="Methyltransf_25"/>
    <property type="match status" value="1"/>
</dbReference>
<dbReference type="EMBL" id="KV453854">
    <property type="protein sequence ID" value="ODV84987.1"/>
    <property type="molecule type" value="Genomic_DNA"/>
</dbReference>
<feature type="transmembrane region" description="Helical" evidence="10">
    <location>
        <begin position="94"/>
        <end position="111"/>
    </location>
</feature>
<evidence type="ECO:0000313" key="12">
    <source>
        <dbReference type="EMBL" id="ODV84987.1"/>
    </source>
</evidence>
<dbReference type="GO" id="GO:0005743">
    <property type="term" value="C:mitochondrial inner membrane"/>
    <property type="evidence" value="ECO:0007669"/>
    <property type="project" value="UniProtKB-SubCell"/>
</dbReference>
<evidence type="ECO:0000256" key="2">
    <source>
        <dbReference type="ARBA" id="ARBA00009725"/>
    </source>
</evidence>
<keyword evidence="8" id="KW-0496">Mitochondrion</keyword>
<keyword evidence="9 10" id="KW-0472">Membrane</keyword>
<evidence type="ECO:0000256" key="5">
    <source>
        <dbReference type="ARBA" id="ARBA00022692"/>
    </source>
</evidence>
<evidence type="ECO:0000256" key="4">
    <source>
        <dbReference type="ARBA" id="ARBA00022679"/>
    </source>
</evidence>
<dbReference type="PANTHER" id="PTHR42912:SF83">
    <property type="entry name" value="METHYLTRANSFERASE TYPE 11 DOMAIN-CONTAINING PROTEIN"/>
    <property type="match status" value="1"/>
</dbReference>
<dbReference type="STRING" id="983967.A0A1E4SZS0"/>
<sequence>MGLTRPVSLVNPNLVRGGSGSGSGSFSLSLVRFKVQYQVKPDFKYKTKKIKTPEQIKAEEDEKKYQEAINSDSWFRKWGAITASFEFNRKATKYYIGLYIIFIGYGIHYFQKLYNRDVEKKDLLNKRDLILSQGGTLTEWERLRLRELGGDLIRTTDVEKLKAYLKLRDEWQAKVDACETEEEKKALGEFNPSPQDIEPLVDHSHEHSVLPPKDLTEFYDNIAEDYDSQISSEELFSLMSRKRKWVMKHCKGDVLEVASGTGRNIPYMNPSNVSSYTFLDTSTKMMEVTYEKFKQTWPEFSKVKFVVGKAEDLLNLTGGNKIKYDTIVETFGLCSHQDPVKALENMKGLLKPGGRIVLLEHGRGTFDFINSKLDSRAEKHSESWGCRWNLDIGELVDESGLEITEEKRSHFGTTWCIVAKMPGDVIEIEELGFFDKYFTTRKTNFDTSASPVEKALREKARNQKQQ</sequence>
<evidence type="ECO:0000259" key="11">
    <source>
        <dbReference type="Pfam" id="PF13649"/>
    </source>
</evidence>
<keyword evidence="6" id="KW-0999">Mitochondrion inner membrane</keyword>
<protein>
    <recommendedName>
        <fullName evidence="11">Methyltransferase domain-containing protein</fullName>
    </recommendedName>
</protein>
<dbReference type="InterPro" id="IPR041698">
    <property type="entry name" value="Methyltransf_25"/>
</dbReference>
<dbReference type="InterPro" id="IPR029063">
    <property type="entry name" value="SAM-dependent_MTases_sf"/>
</dbReference>
<evidence type="ECO:0000256" key="10">
    <source>
        <dbReference type="SAM" id="Phobius"/>
    </source>
</evidence>
<proteinExistence type="inferred from homology"/>
<evidence type="ECO:0000256" key="3">
    <source>
        <dbReference type="ARBA" id="ARBA00022603"/>
    </source>
</evidence>
<accession>A0A1E4SZS0</accession>
<keyword evidence="5 10" id="KW-0812">Transmembrane</keyword>
<dbReference type="InterPro" id="IPR050508">
    <property type="entry name" value="Methyltransf_Superfamily"/>
</dbReference>
<dbReference type="Gene3D" id="3.40.50.150">
    <property type="entry name" value="Vaccinia Virus protein VP39"/>
    <property type="match status" value="1"/>
</dbReference>
<organism evidence="12 13">
    <name type="scientific">[Candida] arabinofermentans NRRL YB-2248</name>
    <dbReference type="NCBI Taxonomy" id="983967"/>
    <lineage>
        <taxon>Eukaryota</taxon>
        <taxon>Fungi</taxon>
        <taxon>Dikarya</taxon>
        <taxon>Ascomycota</taxon>
        <taxon>Saccharomycotina</taxon>
        <taxon>Pichiomycetes</taxon>
        <taxon>Pichiales</taxon>
        <taxon>Pichiaceae</taxon>
        <taxon>Ogataea</taxon>
        <taxon>Ogataea/Candida clade</taxon>
    </lineage>
</organism>
<feature type="domain" description="Methyltransferase" evidence="11">
    <location>
        <begin position="254"/>
        <end position="354"/>
    </location>
</feature>
<name>A0A1E4SZS0_9ASCO</name>
<evidence type="ECO:0000256" key="7">
    <source>
        <dbReference type="ARBA" id="ARBA00022989"/>
    </source>
</evidence>
<evidence type="ECO:0000313" key="13">
    <source>
        <dbReference type="Proteomes" id="UP000094801"/>
    </source>
</evidence>
<comment type="similarity">
    <text evidence="2">Belongs to the methyltransferase superfamily. METL family.</text>
</comment>
<dbReference type="AlphaFoldDB" id="A0A1E4SZS0"/>
<dbReference type="GO" id="GO:0032259">
    <property type="term" value="P:methylation"/>
    <property type="evidence" value="ECO:0007669"/>
    <property type="project" value="UniProtKB-KW"/>
</dbReference>
<evidence type="ECO:0000256" key="6">
    <source>
        <dbReference type="ARBA" id="ARBA00022792"/>
    </source>
</evidence>
<evidence type="ECO:0000256" key="9">
    <source>
        <dbReference type="ARBA" id="ARBA00023136"/>
    </source>
</evidence>